<proteinExistence type="predicted"/>
<name>A0A6G0VTM2_APHCR</name>
<dbReference type="AlphaFoldDB" id="A0A6G0VTM2"/>
<evidence type="ECO:0000313" key="2">
    <source>
        <dbReference type="Proteomes" id="UP000478052"/>
    </source>
</evidence>
<evidence type="ECO:0000313" key="1">
    <source>
        <dbReference type="EMBL" id="KAF0706086.1"/>
    </source>
</evidence>
<gene>
    <name evidence="1" type="ORF">FWK35_00032551</name>
</gene>
<keyword evidence="2" id="KW-1185">Reference proteome</keyword>
<organism evidence="1 2">
    <name type="scientific">Aphis craccivora</name>
    <name type="common">Cowpea aphid</name>
    <dbReference type="NCBI Taxonomy" id="307492"/>
    <lineage>
        <taxon>Eukaryota</taxon>
        <taxon>Metazoa</taxon>
        <taxon>Ecdysozoa</taxon>
        <taxon>Arthropoda</taxon>
        <taxon>Hexapoda</taxon>
        <taxon>Insecta</taxon>
        <taxon>Pterygota</taxon>
        <taxon>Neoptera</taxon>
        <taxon>Paraneoptera</taxon>
        <taxon>Hemiptera</taxon>
        <taxon>Sternorrhyncha</taxon>
        <taxon>Aphidomorpha</taxon>
        <taxon>Aphidoidea</taxon>
        <taxon>Aphididae</taxon>
        <taxon>Aphidini</taxon>
        <taxon>Aphis</taxon>
        <taxon>Aphis</taxon>
    </lineage>
</organism>
<dbReference type="Proteomes" id="UP000478052">
    <property type="component" value="Unassembled WGS sequence"/>
</dbReference>
<comment type="caution">
    <text evidence="1">The sequence shown here is derived from an EMBL/GenBank/DDBJ whole genome shotgun (WGS) entry which is preliminary data.</text>
</comment>
<reference evidence="1 2" key="1">
    <citation type="submission" date="2019-08" db="EMBL/GenBank/DDBJ databases">
        <title>Whole genome of Aphis craccivora.</title>
        <authorList>
            <person name="Voronova N.V."/>
            <person name="Shulinski R.S."/>
            <person name="Bandarenka Y.V."/>
            <person name="Zhorov D.G."/>
            <person name="Warner D."/>
        </authorList>
    </citation>
    <scope>NUCLEOTIDE SEQUENCE [LARGE SCALE GENOMIC DNA]</scope>
    <source>
        <strain evidence="1">180601</strain>
        <tissue evidence="1">Whole Body</tissue>
    </source>
</reference>
<dbReference type="EMBL" id="VUJU01013042">
    <property type="protein sequence ID" value="KAF0706086.1"/>
    <property type="molecule type" value="Genomic_DNA"/>
</dbReference>
<protein>
    <submittedName>
        <fullName evidence="1">TTF-type domain-containing protein</fullName>
    </submittedName>
</protein>
<accession>A0A6G0VTM2</accession>
<sequence length="66" mass="7685">MHDKAILNANKNKINIKDNVRNNNSKKSQCYNRKLDEFYVESTIGKSALNLTGPQHVKKRYFLCDN</sequence>